<dbReference type="InterPro" id="IPR000914">
    <property type="entry name" value="SBP_5_dom"/>
</dbReference>
<dbReference type="SUPFAM" id="SSF53850">
    <property type="entry name" value="Periplasmic binding protein-like II"/>
    <property type="match status" value="1"/>
</dbReference>
<dbReference type="InterPro" id="IPR039424">
    <property type="entry name" value="SBP_5"/>
</dbReference>
<keyword evidence="4" id="KW-0732">Signal</keyword>
<dbReference type="RefSeq" id="WP_147146481.1">
    <property type="nucleotide sequence ID" value="NZ_BKAJ01000014.1"/>
</dbReference>
<dbReference type="OrthoDB" id="7318145at2"/>
<dbReference type="EMBL" id="BKAJ01000014">
    <property type="protein sequence ID" value="GEP53639.1"/>
    <property type="molecule type" value="Genomic_DNA"/>
</dbReference>
<proteinExistence type="inferred from homology"/>
<dbReference type="PROSITE" id="PS01040">
    <property type="entry name" value="SBP_BACTERIAL_5"/>
    <property type="match status" value="1"/>
</dbReference>
<feature type="domain" description="Solute-binding protein family 5" evidence="5">
    <location>
        <begin position="79"/>
        <end position="438"/>
    </location>
</feature>
<dbReference type="InterPro" id="IPR030678">
    <property type="entry name" value="Peptide/Ni-bd"/>
</dbReference>
<accession>A0A512N3R8</accession>
<gene>
    <name evidence="6" type="primary">oppA_1</name>
    <name evidence="6" type="ORF">RSO01_08050</name>
</gene>
<evidence type="ECO:0000259" key="5">
    <source>
        <dbReference type="Pfam" id="PF00496"/>
    </source>
</evidence>
<evidence type="ECO:0000256" key="2">
    <source>
        <dbReference type="ARBA" id="ARBA00005695"/>
    </source>
</evidence>
<organism evidence="6 7">
    <name type="scientific">Reyranella soli</name>
    <dbReference type="NCBI Taxonomy" id="1230389"/>
    <lineage>
        <taxon>Bacteria</taxon>
        <taxon>Pseudomonadati</taxon>
        <taxon>Pseudomonadota</taxon>
        <taxon>Alphaproteobacteria</taxon>
        <taxon>Hyphomicrobiales</taxon>
        <taxon>Reyranellaceae</taxon>
        <taxon>Reyranella</taxon>
    </lineage>
</organism>
<keyword evidence="3" id="KW-0813">Transport</keyword>
<evidence type="ECO:0000313" key="7">
    <source>
        <dbReference type="Proteomes" id="UP000321058"/>
    </source>
</evidence>
<dbReference type="AlphaFoldDB" id="A0A512N3R8"/>
<dbReference type="Pfam" id="PF00496">
    <property type="entry name" value="SBP_bac_5"/>
    <property type="match status" value="1"/>
</dbReference>
<sequence>MRGQGITRRAFAAGTLGSGLILGSGRAPAIAQGKRDLRVGVWGGEFGNLSPVIRFDIQGGLVLYNIFDGLVKTDFAKRTIEPSLALEWTNPDPLTWRIKLREGVKWQKGFGEFTAEDVVYCWNFHIESKSFQVGTALFPVDSVKADGKYVVEVKTKLPFGAFPGVTMGYGGTIISAKAHKEMGNQAYSATPVGNGPFQIESKRGTEITLVKNPDYWQPGLPKLDKIVYRAIPDSTTRLQALLKNELDFVTHPDPKELAQVRKNTNFVVNSTPGWEWDFQQFNLKNSKPDAPFRNKLVRQAISYAIDREAIVKEIYYGEALATDNQIPAGYLGYRGPMLKYPKNGDLKKAKELMAQAGVKGYEVEVITSDKDWLRKELELVAAMVSQIGITYKLKNMDMGGYNNLWLNQRYDQVLEDITLVAPDPDATCWWFLHGKGNASGYDLPLMDGMLDGARSELDQGKREGLYHKIVDHTLEECPLIYHCNTNNIQVFNKNVKGFVPTPQEYMERLDTVEWG</sequence>
<comment type="caution">
    <text evidence="6">The sequence shown here is derived from an EMBL/GenBank/DDBJ whole genome shotgun (WGS) entry which is preliminary data.</text>
</comment>
<reference evidence="6 7" key="1">
    <citation type="submission" date="2019-07" db="EMBL/GenBank/DDBJ databases">
        <title>Whole genome shotgun sequence of Reyranella soli NBRC 108950.</title>
        <authorList>
            <person name="Hosoyama A."/>
            <person name="Uohara A."/>
            <person name="Ohji S."/>
            <person name="Ichikawa N."/>
        </authorList>
    </citation>
    <scope>NUCLEOTIDE SEQUENCE [LARGE SCALE GENOMIC DNA]</scope>
    <source>
        <strain evidence="6 7">NBRC 108950</strain>
    </source>
</reference>
<dbReference type="PANTHER" id="PTHR30290">
    <property type="entry name" value="PERIPLASMIC BINDING COMPONENT OF ABC TRANSPORTER"/>
    <property type="match status" value="1"/>
</dbReference>
<evidence type="ECO:0000256" key="3">
    <source>
        <dbReference type="ARBA" id="ARBA00022448"/>
    </source>
</evidence>
<comment type="subcellular location">
    <subcellularLocation>
        <location evidence="1">Periplasm</location>
    </subcellularLocation>
</comment>
<comment type="similarity">
    <text evidence="2">Belongs to the bacterial solute-binding protein 5 family.</text>
</comment>
<evidence type="ECO:0000256" key="1">
    <source>
        <dbReference type="ARBA" id="ARBA00004418"/>
    </source>
</evidence>
<dbReference type="GO" id="GO:0015833">
    <property type="term" value="P:peptide transport"/>
    <property type="evidence" value="ECO:0007669"/>
    <property type="project" value="TreeGrafter"/>
</dbReference>
<dbReference type="Gene3D" id="3.40.190.10">
    <property type="entry name" value="Periplasmic binding protein-like II"/>
    <property type="match status" value="1"/>
</dbReference>
<dbReference type="PIRSF" id="PIRSF002741">
    <property type="entry name" value="MppA"/>
    <property type="match status" value="1"/>
</dbReference>
<keyword evidence="7" id="KW-1185">Reference proteome</keyword>
<name>A0A512N3R8_9HYPH</name>
<evidence type="ECO:0000313" key="6">
    <source>
        <dbReference type="EMBL" id="GEP53639.1"/>
    </source>
</evidence>
<dbReference type="Gene3D" id="3.90.76.10">
    <property type="entry name" value="Dipeptide-binding Protein, Domain 1"/>
    <property type="match status" value="1"/>
</dbReference>
<dbReference type="GO" id="GO:0030288">
    <property type="term" value="C:outer membrane-bounded periplasmic space"/>
    <property type="evidence" value="ECO:0007669"/>
    <property type="project" value="UniProtKB-ARBA"/>
</dbReference>
<evidence type="ECO:0000256" key="4">
    <source>
        <dbReference type="ARBA" id="ARBA00022729"/>
    </source>
</evidence>
<dbReference type="GO" id="GO:0043190">
    <property type="term" value="C:ATP-binding cassette (ABC) transporter complex"/>
    <property type="evidence" value="ECO:0007669"/>
    <property type="project" value="InterPro"/>
</dbReference>
<protein>
    <submittedName>
        <fullName evidence="6">Glutathione ABC transporter substrate-binding protein</fullName>
    </submittedName>
</protein>
<dbReference type="PANTHER" id="PTHR30290:SF9">
    <property type="entry name" value="OLIGOPEPTIDE-BINDING PROTEIN APPA"/>
    <property type="match status" value="1"/>
</dbReference>
<dbReference type="Proteomes" id="UP000321058">
    <property type="component" value="Unassembled WGS sequence"/>
</dbReference>
<dbReference type="Gene3D" id="3.10.105.10">
    <property type="entry name" value="Dipeptide-binding Protein, Domain 3"/>
    <property type="match status" value="1"/>
</dbReference>
<dbReference type="InterPro" id="IPR023765">
    <property type="entry name" value="SBP_5_CS"/>
</dbReference>
<dbReference type="CDD" id="cd00995">
    <property type="entry name" value="PBP2_NikA_DppA_OppA_like"/>
    <property type="match status" value="1"/>
</dbReference>
<dbReference type="GO" id="GO:1904680">
    <property type="term" value="F:peptide transmembrane transporter activity"/>
    <property type="evidence" value="ECO:0007669"/>
    <property type="project" value="TreeGrafter"/>
</dbReference>